<dbReference type="RefSeq" id="WP_020335743.1">
    <property type="nucleotide sequence ID" value="NZ_ATFJ01000038.1"/>
</dbReference>
<evidence type="ECO:0000256" key="1">
    <source>
        <dbReference type="ARBA" id="ARBA00004141"/>
    </source>
</evidence>
<dbReference type="EMBL" id="CP016345">
    <property type="protein sequence ID" value="ANQ11422.1"/>
    <property type="molecule type" value="Genomic_DNA"/>
</dbReference>
<feature type="transmembrane region" description="Helical" evidence="7">
    <location>
        <begin position="93"/>
        <end position="118"/>
    </location>
</feature>
<reference evidence="9 10" key="1">
    <citation type="submission" date="2016-07" db="EMBL/GenBank/DDBJ databases">
        <title>Developing Vibrio natriegens as a novel, fast-growing host for biotechnology.</title>
        <authorList>
            <person name="Weinstock M.T."/>
            <person name="Hesek E.D."/>
            <person name="Wilson C.M."/>
            <person name="Gibson D.G."/>
        </authorList>
    </citation>
    <scope>NUCLEOTIDE SEQUENCE [LARGE SCALE GENOMIC DNA]</scope>
    <source>
        <strain evidence="9 10">ATCC 14048</strain>
    </source>
</reference>
<accession>A0AAN1CUI5</accession>
<dbReference type="AlphaFoldDB" id="A0AAN1CUI5"/>
<evidence type="ECO:0000256" key="2">
    <source>
        <dbReference type="ARBA" id="ARBA00022448"/>
    </source>
</evidence>
<dbReference type="PROSITE" id="PS51202">
    <property type="entry name" value="RCK_C"/>
    <property type="match status" value="2"/>
</dbReference>
<keyword evidence="4" id="KW-0677">Repeat</keyword>
<evidence type="ECO:0000259" key="8">
    <source>
        <dbReference type="PROSITE" id="PS51202"/>
    </source>
</evidence>
<dbReference type="KEGG" id="vna:PN96_12305"/>
<dbReference type="PANTHER" id="PTHR43652">
    <property type="entry name" value="BASIC AMINO ACID ANTIPORTER YFCC-RELATED"/>
    <property type="match status" value="1"/>
</dbReference>
<dbReference type="Gene3D" id="3.30.70.1450">
    <property type="entry name" value="Regulator of K+ conductance, C-terminal domain"/>
    <property type="match status" value="2"/>
</dbReference>
<dbReference type="InterPro" id="IPR006037">
    <property type="entry name" value="RCK_C"/>
</dbReference>
<dbReference type="GeneID" id="70913596"/>
<gene>
    <name evidence="9" type="ORF">BA890_01025</name>
</gene>
<evidence type="ECO:0000256" key="5">
    <source>
        <dbReference type="ARBA" id="ARBA00022989"/>
    </source>
</evidence>
<organism evidence="9 10">
    <name type="scientific">Vibrio natriegens NBRC 15636 = ATCC 14048 = DSM 759</name>
    <dbReference type="NCBI Taxonomy" id="1219067"/>
    <lineage>
        <taxon>Bacteria</taxon>
        <taxon>Pseudomonadati</taxon>
        <taxon>Pseudomonadota</taxon>
        <taxon>Gammaproteobacteria</taxon>
        <taxon>Vibrionales</taxon>
        <taxon>Vibrionaceae</taxon>
        <taxon>Vibrio</taxon>
    </lineage>
</organism>
<feature type="transmembrane region" description="Helical" evidence="7">
    <location>
        <begin position="31"/>
        <end position="47"/>
    </location>
</feature>
<sequence>MLGIQPSYIVLALFVATIAGLIKYQNQPEKVFGILLMVLYLGGLVTTEQVITSFANQGLLTLILLMVCSLALEKTSLLRQVAKFVIKPSYKTTWWRLFSMTALSSAILNNTAVVSTMLAPIRNNPHHPASRLLLPLSYAAILGGTLTLVGTSTNLIVNSMVLESDLPGLAFFDFTAVGACVAVGCGLLLYFLSKFLPHHAKENVVAADYFIDAKVQPGSNLIGKSIEDNGLRSLESLFLVEILRDGRLVSPVSPHEVIEESDRLMFSGDIKKVTLLNQFDGLSLFAHENGLPLNNLIEVVVRPESVLVGKTLKHAGFRARFDAAVVAMKRDSEQVSGKLGEMGIEAGDYLVLAVGEDFKSRHNIHKNFYLLSSFETEKQLEGGKSLLATLGFFSAILLSACNVVPLFQGMLLLLGALLITRCLSPNEILQRLPTQIWLIISSALLLSQALINTDGLRFLDTLIQNNQQTLTPFVGLVVVYLLTCLLTELVTNNAAAALIFPMAYGLAVGLDSNVHSYILAVAFGASASFISPYGYQTNLMVYNAGRYKIKDFFKVGLPISLLYGSIVITAITLFYGV</sequence>
<dbReference type="InterPro" id="IPR051679">
    <property type="entry name" value="DASS-Related_Transporters"/>
</dbReference>
<proteinExistence type="predicted"/>
<evidence type="ECO:0000313" key="9">
    <source>
        <dbReference type="EMBL" id="ANQ11422.1"/>
    </source>
</evidence>
<keyword evidence="2" id="KW-0813">Transport</keyword>
<feature type="transmembrane region" description="Helical" evidence="7">
    <location>
        <begin position="516"/>
        <end position="535"/>
    </location>
</feature>
<dbReference type="InterPro" id="IPR036721">
    <property type="entry name" value="RCK_C_sf"/>
</dbReference>
<feature type="transmembrane region" description="Helical" evidence="7">
    <location>
        <begin position="169"/>
        <end position="192"/>
    </location>
</feature>
<evidence type="ECO:0000256" key="4">
    <source>
        <dbReference type="ARBA" id="ARBA00022737"/>
    </source>
</evidence>
<evidence type="ECO:0000256" key="7">
    <source>
        <dbReference type="SAM" id="Phobius"/>
    </source>
</evidence>
<protein>
    <submittedName>
        <fullName evidence="9">Transporter</fullName>
    </submittedName>
</protein>
<evidence type="ECO:0000256" key="6">
    <source>
        <dbReference type="ARBA" id="ARBA00023136"/>
    </source>
</evidence>
<feature type="domain" description="RCK C-terminal" evidence="8">
    <location>
        <begin position="198"/>
        <end position="282"/>
    </location>
</feature>
<dbReference type="GO" id="GO:0005886">
    <property type="term" value="C:plasma membrane"/>
    <property type="evidence" value="ECO:0007669"/>
    <property type="project" value="TreeGrafter"/>
</dbReference>
<dbReference type="GO" id="GO:0008324">
    <property type="term" value="F:monoatomic cation transmembrane transporter activity"/>
    <property type="evidence" value="ECO:0007669"/>
    <property type="project" value="InterPro"/>
</dbReference>
<feature type="transmembrane region" description="Helical" evidence="7">
    <location>
        <begin position="555"/>
        <end position="575"/>
    </location>
</feature>
<feature type="transmembrane region" description="Helical" evidence="7">
    <location>
        <begin position="6"/>
        <end position="24"/>
    </location>
</feature>
<dbReference type="InterPro" id="IPR004680">
    <property type="entry name" value="Cit_transptr-like_dom"/>
</dbReference>
<dbReference type="Pfam" id="PF03600">
    <property type="entry name" value="CitMHS"/>
    <property type="match status" value="1"/>
</dbReference>
<evidence type="ECO:0000313" key="10">
    <source>
        <dbReference type="Proteomes" id="UP000092741"/>
    </source>
</evidence>
<feature type="transmembrane region" description="Helical" evidence="7">
    <location>
        <begin position="432"/>
        <end position="450"/>
    </location>
</feature>
<dbReference type="GO" id="GO:0006813">
    <property type="term" value="P:potassium ion transport"/>
    <property type="evidence" value="ECO:0007669"/>
    <property type="project" value="InterPro"/>
</dbReference>
<keyword evidence="10" id="KW-1185">Reference proteome</keyword>
<feature type="domain" description="RCK C-terminal" evidence="8">
    <location>
        <begin position="284"/>
        <end position="371"/>
    </location>
</feature>
<feature type="transmembrane region" description="Helical" evidence="7">
    <location>
        <begin position="392"/>
        <end position="420"/>
    </location>
</feature>
<dbReference type="Proteomes" id="UP000092741">
    <property type="component" value="Chromosome 1"/>
</dbReference>
<keyword evidence="5 7" id="KW-1133">Transmembrane helix</keyword>
<name>A0AAN1CUI5_VIBNA</name>
<keyword evidence="6 7" id="KW-0472">Membrane</keyword>
<comment type="subcellular location">
    <subcellularLocation>
        <location evidence="1">Membrane</location>
        <topology evidence="1">Multi-pass membrane protein</topology>
    </subcellularLocation>
</comment>
<dbReference type="SUPFAM" id="SSF116726">
    <property type="entry name" value="TrkA C-terminal domain-like"/>
    <property type="match status" value="2"/>
</dbReference>
<evidence type="ECO:0000256" key="3">
    <source>
        <dbReference type="ARBA" id="ARBA00022692"/>
    </source>
</evidence>
<keyword evidence="3 7" id="KW-0812">Transmembrane</keyword>
<dbReference type="PANTHER" id="PTHR43652:SF2">
    <property type="entry name" value="BASIC AMINO ACID ANTIPORTER YFCC-RELATED"/>
    <property type="match status" value="1"/>
</dbReference>
<dbReference type="Pfam" id="PF02080">
    <property type="entry name" value="TrkA_C"/>
    <property type="match status" value="2"/>
</dbReference>
<feature type="transmembrane region" description="Helical" evidence="7">
    <location>
        <begin position="138"/>
        <end position="157"/>
    </location>
</feature>